<keyword evidence="1 3" id="KW-0378">Hydrolase</keyword>
<evidence type="ECO:0000259" key="2">
    <source>
        <dbReference type="PROSITE" id="PS51462"/>
    </source>
</evidence>
<dbReference type="PANTHER" id="PTHR43736">
    <property type="entry name" value="ADP-RIBOSE PYROPHOSPHATASE"/>
    <property type="match status" value="1"/>
</dbReference>
<dbReference type="PANTHER" id="PTHR43736:SF1">
    <property type="entry name" value="DIHYDRONEOPTERIN TRIPHOSPHATE DIPHOSPHATASE"/>
    <property type="match status" value="1"/>
</dbReference>
<name>A0AAF0D3G7_ODILC</name>
<reference evidence="3" key="1">
    <citation type="journal article" date="2017" name="Nature">
        <title>Asgard archaea illuminate the origin of eukaryotic cellular complexity.</title>
        <authorList>
            <person name="Zaremba-Niedzwiedzka K."/>
            <person name="Caceres E.F."/>
            <person name="Saw J.H."/>
            <person name="Backstrom D."/>
            <person name="Juzokaite L."/>
            <person name="Vancaester E."/>
            <person name="Seitz K.W."/>
            <person name="Anantharaman K."/>
            <person name="Starnawski P."/>
            <person name="Kjeldsen K.U."/>
            <person name="Scott M.B."/>
            <person name="Nunoura T."/>
            <person name="Banfield J.F."/>
            <person name="Schramm A."/>
            <person name="Baker B.J."/>
            <person name="Spang A."/>
            <person name="Ettema T.J.G."/>
        </authorList>
    </citation>
    <scope>NUCLEOTIDE SEQUENCE</scope>
    <source>
        <strain evidence="3">LCB_4</strain>
    </source>
</reference>
<dbReference type="AlphaFoldDB" id="A0AAF0D3G7"/>
<dbReference type="Gene3D" id="3.90.79.10">
    <property type="entry name" value="Nucleoside Triphosphate Pyrophosphohydrolase"/>
    <property type="match status" value="1"/>
</dbReference>
<evidence type="ECO:0000313" key="4">
    <source>
        <dbReference type="Proteomes" id="UP000186851"/>
    </source>
</evidence>
<evidence type="ECO:0000313" key="3">
    <source>
        <dbReference type="EMBL" id="WEU41009.1"/>
    </source>
</evidence>
<sequence length="158" mass="17946">MLVELSIVWLKLKMTGRVYPSQPVIGVGVVIMKDERILLVKRRNEPGKGKWAIPGGVVQVGERLESAAIREIKEETNLKVTLGDVAGVFDYIEYDERGAIKFHYIIIDFFANSVEGTPQPSSDVEDLTWIDFKEAHRYELTSSTKKLIQKILNSKIRK</sequence>
<reference evidence="3" key="2">
    <citation type="journal article" date="2022" name="Nat. Microbiol.">
        <title>A closed Candidatus Odinarchaeum chromosome exposes Asgard archaeal viruses.</title>
        <authorList>
            <person name="Tamarit D."/>
            <person name="Caceres E.F."/>
            <person name="Krupovic M."/>
            <person name="Nijland R."/>
            <person name="Eme L."/>
            <person name="Robinson N.P."/>
            <person name="Ettema T.J.G."/>
        </authorList>
    </citation>
    <scope>NUCLEOTIDE SEQUENCE</scope>
    <source>
        <strain evidence="3">LCB_4</strain>
    </source>
</reference>
<dbReference type="InterPro" id="IPR015797">
    <property type="entry name" value="NUDIX_hydrolase-like_dom_sf"/>
</dbReference>
<dbReference type="InterPro" id="IPR000086">
    <property type="entry name" value="NUDIX_hydrolase_dom"/>
</dbReference>
<dbReference type="Proteomes" id="UP000186851">
    <property type="component" value="Chromosome"/>
</dbReference>
<dbReference type="GO" id="GO:0016787">
    <property type="term" value="F:hydrolase activity"/>
    <property type="evidence" value="ECO:0007669"/>
    <property type="project" value="UniProtKB-KW"/>
</dbReference>
<dbReference type="KEGG" id="oyw:OdinLCB4_003665"/>
<dbReference type="PROSITE" id="PS51462">
    <property type="entry name" value="NUDIX"/>
    <property type="match status" value="1"/>
</dbReference>
<gene>
    <name evidence="3" type="ORF">OdinLCB4_003665</name>
</gene>
<dbReference type="SUPFAM" id="SSF55811">
    <property type="entry name" value="Nudix"/>
    <property type="match status" value="1"/>
</dbReference>
<dbReference type="InterPro" id="IPR020476">
    <property type="entry name" value="Nudix_hydrolase"/>
</dbReference>
<organism evidence="3 4">
    <name type="scientific">Odinarchaeota yellowstonii (strain LCB_4)</name>
    <dbReference type="NCBI Taxonomy" id="1841599"/>
    <lineage>
        <taxon>Archaea</taxon>
        <taxon>Promethearchaeati</taxon>
        <taxon>Candidatus Odinarchaeota</taxon>
        <taxon>Candidatus Odinarchaeia</taxon>
        <taxon>Candidatus Odinarchaeales</taxon>
        <taxon>Candidatus Odinarchaeaceae</taxon>
        <taxon>Candidatus Odinarchaeum</taxon>
    </lineage>
</organism>
<dbReference type="EMBL" id="CP091871">
    <property type="protein sequence ID" value="WEU41009.1"/>
    <property type="molecule type" value="Genomic_DNA"/>
</dbReference>
<dbReference type="Pfam" id="PF00293">
    <property type="entry name" value="NUDIX"/>
    <property type="match status" value="1"/>
</dbReference>
<proteinExistence type="predicted"/>
<accession>A0AAF0D3G7</accession>
<dbReference type="CDD" id="cd04673">
    <property type="entry name" value="NUDIX_ADPRase"/>
    <property type="match status" value="1"/>
</dbReference>
<evidence type="ECO:0000256" key="1">
    <source>
        <dbReference type="ARBA" id="ARBA00022801"/>
    </source>
</evidence>
<feature type="domain" description="Nudix hydrolase" evidence="2">
    <location>
        <begin position="20"/>
        <end position="154"/>
    </location>
</feature>
<dbReference type="PRINTS" id="PR00502">
    <property type="entry name" value="NUDIXFAMILY"/>
</dbReference>
<dbReference type="InterPro" id="IPR020084">
    <property type="entry name" value="NUDIX_hydrolase_CS"/>
</dbReference>
<protein>
    <submittedName>
        <fullName evidence="3">NUDIX hydrolase</fullName>
    </submittedName>
</protein>
<dbReference type="PROSITE" id="PS00893">
    <property type="entry name" value="NUDIX_BOX"/>
    <property type="match status" value="1"/>
</dbReference>